<evidence type="ECO:0000313" key="4">
    <source>
        <dbReference type="EMBL" id="KAJ8902707.1"/>
    </source>
</evidence>
<dbReference type="GO" id="GO:0016020">
    <property type="term" value="C:membrane"/>
    <property type="evidence" value="ECO:0007669"/>
    <property type="project" value="TreeGrafter"/>
</dbReference>
<reference evidence="4 5" key="1">
    <citation type="journal article" date="2023" name="Nat. Commun.">
        <title>Origin of minicircular mitochondrial genomes in red algae.</title>
        <authorList>
            <person name="Lee Y."/>
            <person name="Cho C.H."/>
            <person name="Lee Y.M."/>
            <person name="Park S.I."/>
            <person name="Yang J.H."/>
            <person name="West J.A."/>
            <person name="Bhattacharya D."/>
            <person name="Yoon H.S."/>
        </authorList>
    </citation>
    <scope>NUCLEOTIDE SEQUENCE [LARGE SCALE GENOMIC DNA]</scope>
    <source>
        <strain evidence="4 5">CCMP1338</strain>
        <tissue evidence="4">Whole cell</tissue>
    </source>
</reference>
<feature type="domain" description="Cytochrome b5 heme-binding" evidence="3">
    <location>
        <begin position="40"/>
        <end position="135"/>
    </location>
</feature>
<dbReference type="CDD" id="cd06587">
    <property type="entry name" value="VOC"/>
    <property type="match status" value="1"/>
</dbReference>
<dbReference type="SUPFAM" id="SSF54593">
    <property type="entry name" value="Glyoxalase/Bleomycin resistance protein/Dihydroxybiphenyl dioxygenase"/>
    <property type="match status" value="1"/>
</dbReference>
<dbReference type="InterPro" id="IPR053863">
    <property type="entry name" value="Glyoxy/Ble-like_N"/>
</dbReference>
<proteinExistence type="inferred from homology"/>
<feature type="transmembrane region" description="Helical" evidence="2">
    <location>
        <begin position="12"/>
        <end position="31"/>
    </location>
</feature>
<keyword evidence="2" id="KW-0472">Membrane</keyword>
<keyword evidence="5" id="KW-1185">Reference proteome</keyword>
<accession>A0AAV8UNH3</accession>
<dbReference type="EMBL" id="JAMWBK010000008">
    <property type="protein sequence ID" value="KAJ8902707.1"/>
    <property type="molecule type" value="Genomic_DNA"/>
</dbReference>
<keyword evidence="2" id="KW-1133">Transmembrane helix</keyword>
<evidence type="ECO:0000256" key="2">
    <source>
        <dbReference type="SAM" id="Phobius"/>
    </source>
</evidence>
<dbReference type="AlphaFoldDB" id="A0AAV8UNH3"/>
<dbReference type="Proteomes" id="UP001157974">
    <property type="component" value="Unassembled WGS sequence"/>
</dbReference>
<dbReference type="PANTHER" id="PTHR10281">
    <property type="entry name" value="MEMBRANE-ASSOCIATED PROGESTERONE RECEPTOR COMPONENT-RELATED"/>
    <property type="match status" value="1"/>
</dbReference>
<organism evidence="4 5">
    <name type="scientific">Rhodosorus marinus</name>
    <dbReference type="NCBI Taxonomy" id="101924"/>
    <lineage>
        <taxon>Eukaryota</taxon>
        <taxon>Rhodophyta</taxon>
        <taxon>Stylonematophyceae</taxon>
        <taxon>Stylonematales</taxon>
        <taxon>Stylonemataceae</taxon>
        <taxon>Rhodosorus</taxon>
    </lineage>
</organism>
<protein>
    <recommendedName>
        <fullName evidence="3">Cytochrome b5 heme-binding domain-containing protein</fullName>
    </recommendedName>
</protein>
<dbReference type="InterPro" id="IPR050577">
    <property type="entry name" value="MAPR/NEUFC/NENF-like"/>
</dbReference>
<evidence type="ECO:0000256" key="1">
    <source>
        <dbReference type="ARBA" id="ARBA00038357"/>
    </source>
</evidence>
<dbReference type="Gene3D" id="3.10.180.10">
    <property type="entry name" value="2,3-Dihydroxybiphenyl 1,2-Dioxygenase, domain 1"/>
    <property type="match status" value="1"/>
</dbReference>
<dbReference type="InterPro" id="IPR001199">
    <property type="entry name" value="Cyt_B5-like_heme/steroid-bd"/>
</dbReference>
<dbReference type="InterPro" id="IPR029068">
    <property type="entry name" value="Glyas_Bleomycin-R_OHBP_Dase"/>
</dbReference>
<dbReference type="Pfam" id="PF00173">
    <property type="entry name" value="Cyt-b5"/>
    <property type="match status" value="1"/>
</dbReference>
<dbReference type="Gene3D" id="3.10.120.10">
    <property type="entry name" value="Cytochrome b5-like heme/steroid binding domain"/>
    <property type="match status" value="1"/>
</dbReference>
<dbReference type="SUPFAM" id="SSF55856">
    <property type="entry name" value="Cytochrome b5-like heme/steroid binding domain"/>
    <property type="match status" value="1"/>
</dbReference>
<dbReference type="InterPro" id="IPR036400">
    <property type="entry name" value="Cyt_B5-like_heme/steroid_sf"/>
</dbReference>
<keyword evidence="2" id="KW-0812">Transmembrane</keyword>
<comment type="similarity">
    <text evidence="1">Belongs to the cytochrome b5 family. MAPR subfamily.</text>
</comment>
<sequence>MAGRAFTCAENGKLLSGVAALVLSVLIAFILEDHGPARVYSVEELARYDGGNLRGKIYLAVRGRIYDVSSGKQFYGHGMTYAHFAGTDASRAFIGNFEEPLDRVDDLSEADLEGITEWMNLYDHHEQYRYRGWLQDGLHWGFWNRIAKVECITREIHGGQLFQKSVNNLQRLNVSVENVRDTESVSFGKVDEYSSPSLSMRRGEIDSCHFVSFRLDEETRAITQFSIPVKDGSRAYAFYRDALGLQPQDDQTLCGHGSQVCLVLRNIQDHLDEFVPFVVVTIHVLDIFRAARALRKRPEKIKLYENGGDVWSIAVFDPFGIKVLLLSMADVRLSVNQLARQRKKLKK</sequence>
<dbReference type="PANTHER" id="PTHR10281:SF4">
    <property type="entry name" value="NEUFERRICIN"/>
    <property type="match status" value="1"/>
</dbReference>
<dbReference type="SMART" id="SM01117">
    <property type="entry name" value="Cyt-b5"/>
    <property type="match status" value="1"/>
</dbReference>
<name>A0AAV8UNH3_9RHOD</name>
<dbReference type="GO" id="GO:0012505">
    <property type="term" value="C:endomembrane system"/>
    <property type="evidence" value="ECO:0007669"/>
    <property type="project" value="TreeGrafter"/>
</dbReference>
<evidence type="ECO:0000313" key="5">
    <source>
        <dbReference type="Proteomes" id="UP001157974"/>
    </source>
</evidence>
<evidence type="ECO:0000259" key="3">
    <source>
        <dbReference type="SMART" id="SM01117"/>
    </source>
</evidence>
<comment type="caution">
    <text evidence="4">The sequence shown here is derived from an EMBL/GenBank/DDBJ whole genome shotgun (WGS) entry which is preliminary data.</text>
</comment>
<gene>
    <name evidence="4" type="ORF">NDN08_006027</name>
</gene>
<dbReference type="Pfam" id="PF22677">
    <property type="entry name" value="Ble-like_N"/>
    <property type="match status" value="1"/>
</dbReference>